<sequence length="124" mass="13322">MNLLIEAASRSLEKAYNPYSGLSVGCALKTSSGKIYDGVNIENSVFGLTMCAERVAVFKAVSEGNVDIEQIALVASTGKPVYPCGACRQVLFEFNPNTKIHLSNGKTLVLMEILPFAFSRDALS</sequence>
<evidence type="ECO:0000256" key="3">
    <source>
        <dbReference type="ARBA" id="ARBA00006576"/>
    </source>
</evidence>
<evidence type="ECO:0000259" key="12">
    <source>
        <dbReference type="PROSITE" id="PS51747"/>
    </source>
</evidence>
<comment type="catalytic activity">
    <reaction evidence="9">
        <text>cytidine + H2O + H(+) = uridine + NH4(+)</text>
        <dbReference type="Rhea" id="RHEA:16069"/>
        <dbReference type="ChEBI" id="CHEBI:15377"/>
        <dbReference type="ChEBI" id="CHEBI:15378"/>
        <dbReference type="ChEBI" id="CHEBI:16704"/>
        <dbReference type="ChEBI" id="CHEBI:17562"/>
        <dbReference type="ChEBI" id="CHEBI:28938"/>
        <dbReference type="EC" id="3.5.4.5"/>
    </reaction>
</comment>
<evidence type="ECO:0000256" key="6">
    <source>
        <dbReference type="ARBA" id="ARBA00022801"/>
    </source>
</evidence>
<feature type="active site" description="Proton donor" evidence="10">
    <location>
        <position position="53"/>
    </location>
</feature>
<protein>
    <recommendedName>
        <fullName evidence="4">cytidine deaminase</fullName>
        <ecNumber evidence="4">3.5.4.5</ecNumber>
    </recommendedName>
    <alternativeName>
        <fullName evidence="8">Cytidine aminohydrolase</fullName>
    </alternativeName>
</protein>
<dbReference type="GO" id="GO:0055086">
    <property type="term" value="P:nucleobase-containing small molecule metabolic process"/>
    <property type="evidence" value="ECO:0007669"/>
    <property type="project" value="UniProtKB-ARBA"/>
</dbReference>
<reference evidence="14" key="1">
    <citation type="submission" date="2015-10" db="EMBL/GenBank/DDBJ databases">
        <title>Niche specialization of a soil ammonia-oxidizing archaeon, Candidatus Nitrosocosmicus oleophilus.</title>
        <authorList>
            <person name="Jung M.-Y."/>
            <person name="Rhee S.-K."/>
        </authorList>
    </citation>
    <scope>NUCLEOTIDE SEQUENCE [LARGE SCALE GENOMIC DNA]</scope>
    <source>
        <strain evidence="14">MY3</strain>
    </source>
</reference>
<dbReference type="NCBIfam" id="TIGR01354">
    <property type="entry name" value="cyt_deam_tetra"/>
    <property type="match status" value="1"/>
</dbReference>
<dbReference type="PANTHER" id="PTHR11644">
    <property type="entry name" value="CYTIDINE DEAMINASE"/>
    <property type="match status" value="1"/>
</dbReference>
<evidence type="ECO:0000256" key="2">
    <source>
        <dbReference type="ARBA" id="ARBA00003949"/>
    </source>
</evidence>
<feature type="domain" description="CMP/dCMP-type deaminase" evidence="12">
    <location>
        <begin position="1"/>
        <end position="121"/>
    </location>
</feature>
<evidence type="ECO:0000256" key="8">
    <source>
        <dbReference type="ARBA" id="ARBA00032005"/>
    </source>
</evidence>
<dbReference type="GO" id="GO:0008270">
    <property type="term" value="F:zinc ion binding"/>
    <property type="evidence" value="ECO:0007669"/>
    <property type="project" value="InterPro"/>
</dbReference>
<evidence type="ECO:0000256" key="1">
    <source>
        <dbReference type="ARBA" id="ARBA00001947"/>
    </source>
</evidence>
<dbReference type="GO" id="GO:0005829">
    <property type="term" value="C:cytosol"/>
    <property type="evidence" value="ECO:0007669"/>
    <property type="project" value="TreeGrafter"/>
</dbReference>
<dbReference type="EC" id="3.5.4.5" evidence="4"/>
<dbReference type="PANTHER" id="PTHR11644:SF2">
    <property type="entry name" value="CYTIDINE DEAMINASE"/>
    <property type="match status" value="1"/>
</dbReference>
<comment type="similarity">
    <text evidence="3">Belongs to the cytidine and deoxycytidylate deaminase family.</text>
</comment>
<gene>
    <name evidence="13" type="primary">cdd</name>
    <name evidence="13" type="ORF">NMY3_01827</name>
</gene>
<dbReference type="GO" id="GO:0042802">
    <property type="term" value="F:identical protein binding"/>
    <property type="evidence" value="ECO:0007669"/>
    <property type="project" value="UniProtKB-ARBA"/>
</dbReference>
<comment type="cofactor">
    <cofactor evidence="1 11">
        <name>Zn(2+)</name>
        <dbReference type="ChEBI" id="CHEBI:29105"/>
    </cofactor>
</comment>
<evidence type="ECO:0000256" key="4">
    <source>
        <dbReference type="ARBA" id="ARBA00012783"/>
    </source>
</evidence>
<accession>A0A654LZ29</accession>
<feature type="binding site" evidence="11">
    <location>
        <position position="87"/>
    </location>
    <ligand>
        <name>Zn(2+)</name>
        <dbReference type="ChEBI" id="CHEBI:29105"/>
        <note>catalytic</note>
    </ligand>
</feature>
<dbReference type="Pfam" id="PF00383">
    <property type="entry name" value="dCMP_cyt_deam_1"/>
    <property type="match status" value="1"/>
</dbReference>
<name>A0A654LZ29_9ARCH</name>
<dbReference type="OrthoDB" id="39143at2157"/>
<dbReference type="InterPro" id="IPR006262">
    <property type="entry name" value="Cyt_deam_tetra"/>
</dbReference>
<dbReference type="AlphaFoldDB" id="A0A654LZ29"/>
<organism evidence="13 14">
    <name type="scientific">Candidatus Nitrosocosmicus oleophilus</name>
    <dbReference type="NCBI Taxonomy" id="1353260"/>
    <lineage>
        <taxon>Archaea</taxon>
        <taxon>Nitrososphaerota</taxon>
        <taxon>Nitrososphaeria</taxon>
        <taxon>Nitrososphaerales</taxon>
        <taxon>Nitrososphaeraceae</taxon>
        <taxon>Candidatus Nitrosocosmicus</taxon>
    </lineage>
</organism>
<evidence type="ECO:0000256" key="10">
    <source>
        <dbReference type="PIRSR" id="PIRSR606262-1"/>
    </source>
</evidence>
<evidence type="ECO:0000256" key="11">
    <source>
        <dbReference type="PIRSR" id="PIRSR606262-3"/>
    </source>
</evidence>
<dbReference type="EMBL" id="CP012850">
    <property type="protein sequence ID" value="ALI36030.1"/>
    <property type="molecule type" value="Genomic_DNA"/>
</dbReference>
<dbReference type="SUPFAM" id="SSF53927">
    <property type="entry name" value="Cytidine deaminase-like"/>
    <property type="match status" value="1"/>
</dbReference>
<dbReference type="Gene3D" id="3.40.140.10">
    <property type="entry name" value="Cytidine Deaminase, domain 2"/>
    <property type="match status" value="1"/>
</dbReference>
<dbReference type="Proteomes" id="UP000058925">
    <property type="component" value="Chromosome"/>
</dbReference>
<dbReference type="GO" id="GO:0072527">
    <property type="term" value="P:pyrimidine-containing compound metabolic process"/>
    <property type="evidence" value="ECO:0007669"/>
    <property type="project" value="UniProtKB-ARBA"/>
</dbReference>
<evidence type="ECO:0000313" key="14">
    <source>
        <dbReference type="Proteomes" id="UP000058925"/>
    </source>
</evidence>
<evidence type="ECO:0000313" key="13">
    <source>
        <dbReference type="EMBL" id="ALI36030.1"/>
    </source>
</evidence>
<keyword evidence="7 11" id="KW-0862">Zinc</keyword>
<dbReference type="KEGG" id="taa:NMY3_01827"/>
<proteinExistence type="inferred from homology"/>
<evidence type="ECO:0000256" key="5">
    <source>
        <dbReference type="ARBA" id="ARBA00022723"/>
    </source>
</evidence>
<comment type="function">
    <text evidence="2">This enzyme scavenges exogenous and endogenous cytidine and 2'-deoxycytidine for UMP synthesis.</text>
</comment>
<dbReference type="InterPro" id="IPR016193">
    <property type="entry name" value="Cytidine_deaminase-like"/>
</dbReference>
<keyword evidence="5 11" id="KW-0479">Metal-binding</keyword>
<dbReference type="GO" id="GO:0004126">
    <property type="term" value="F:cytidine deaminase activity"/>
    <property type="evidence" value="ECO:0007669"/>
    <property type="project" value="UniProtKB-EC"/>
</dbReference>
<dbReference type="InterPro" id="IPR050202">
    <property type="entry name" value="Cyt/Deoxycyt_deaminase"/>
</dbReference>
<keyword evidence="6 13" id="KW-0378">Hydrolase</keyword>
<feature type="binding site" evidence="11">
    <location>
        <position position="51"/>
    </location>
    <ligand>
        <name>Zn(2+)</name>
        <dbReference type="ChEBI" id="CHEBI:29105"/>
        <note>catalytic</note>
    </ligand>
</feature>
<dbReference type="GeneID" id="60421822"/>
<dbReference type="InterPro" id="IPR002125">
    <property type="entry name" value="CMP_dCMP_dom"/>
</dbReference>
<dbReference type="InterPro" id="IPR016192">
    <property type="entry name" value="APOBEC/CMP_deaminase_Zn-bd"/>
</dbReference>
<dbReference type="NCBIfam" id="NF004064">
    <property type="entry name" value="PRK05578.1"/>
    <property type="match status" value="1"/>
</dbReference>
<evidence type="ECO:0000256" key="7">
    <source>
        <dbReference type="ARBA" id="ARBA00022833"/>
    </source>
</evidence>
<dbReference type="PROSITE" id="PS00903">
    <property type="entry name" value="CYT_DCMP_DEAMINASES_1"/>
    <property type="match status" value="1"/>
</dbReference>
<dbReference type="CDD" id="cd01283">
    <property type="entry name" value="cytidine_deaminase"/>
    <property type="match status" value="1"/>
</dbReference>
<feature type="binding site" evidence="11">
    <location>
        <position position="84"/>
    </location>
    <ligand>
        <name>Zn(2+)</name>
        <dbReference type="ChEBI" id="CHEBI:29105"/>
        <note>catalytic</note>
    </ligand>
</feature>
<dbReference type="FunFam" id="3.40.140.10:FF:000008">
    <property type="entry name" value="Cytidine deaminase"/>
    <property type="match status" value="1"/>
</dbReference>
<evidence type="ECO:0000256" key="9">
    <source>
        <dbReference type="ARBA" id="ARBA00049558"/>
    </source>
</evidence>
<dbReference type="PROSITE" id="PS51747">
    <property type="entry name" value="CYT_DCMP_DEAMINASES_2"/>
    <property type="match status" value="1"/>
</dbReference>
<dbReference type="RefSeq" id="WP_196818375.1">
    <property type="nucleotide sequence ID" value="NZ_CP012850.1"/>
</dbReference>
<keyword evidence="14" id="KW-1185">Reference proteome</keyword>